<proteinExistence type="predicted"/>
<feature type="domain" description="PFU" evidence="5">
    <location>
        <begin position="420"/>
        <end position="514"/>
    </location>
</feature>
<dbReference type="InterPro" id="IPR015155">
    <property type="entry name" value="PFU"/>
</dbReference>
<dbReference type="GO" id="GO:0005634">
    <property type="term" value="C:nucleus"/>
    <property type="evidence" value="ECO:0007669"/>
    <property type="project" value="TreeGrafter"/>
</dbReference>
<dbReference type="SUPFAM" id="SSF50978">
    <property type="entry name" value="WD40 repeat-like"/>
    <property type="match status" value="1"/>
</dbReference>
<dbReference type="GO" id="GO:0010992">
    <property type="term" value="P:ubiquitin recycling"/>
    <property type="evidence" value="ECO:0007669"/>
    <property type="project" value="TreeGrafter"/>
</dbReference>
<dbReference type="STRING" id="1280837.A0A316VI93"/>
<dbReference type="GO" id="GO:0043161">
    <property type="term" value="P:proteasome-mediated ubiquitin-dependent protein catabolic process"/>
    <property type="evidence" value="ECO:0007669"/>
    <property type="project" value="TreeGrafter"/>
</dbReference>
<dbReference type="Pfam" id="PF00400">
    <property type="entry name" value="WD40"/>
    <property type="match status" value="1"/>
</dbReference>
<accession>A0A316VI93</accession>
<dbReference type="InterPro" id="IPR038122">
    <property type="entry name" value="PFU_sf"/>
</dbReference>
<dbReference type="InterPro" id="IPR015943">
    <property type="entry name" value="WD40/YVTN_repeat-like_dom_sf"/>
</dbReference>
<dbReference type="GO" id="GO:0043130">
    <property type="term" value="F:ubiquitin binding"/>
    <property type="evidence" value="ECO:0007669"/>
    <property type="project" value="TreeGrafter"/>
</dbReference>
<reference evidence="6 7" key="1">
    <citation type="journal article" date="2018" name="Mol. Biol. Evol.">
        <title>Broad Genomic Sampling Reveals a Smut Pathogenic Ancestry of the Fungal Clade Ustilaginomycotina.</title>
        <authorList>
            <person name="Kijpornyongpan T."/>
            <person name="Mondo S.J."/>
            <person name="Barry K."/>
            <person name="Sandor L."/>
            <person name="Lee J."/>
            <person name="Lipzen A."/>
            <person name="Pangilinan J."/>
            <person name="LaButti K."/>
            <person name="Hainaut M."/>
            <person name="Henrissat B."/>
            <person name="Grigoriev I.V."/>
            <person name="Spatafora J.W."/>
            <person name="Aime M.C."/>
        </authorList>
    </citation>
    <scope>NUCLEOTIDE SEQUENCE [LARGE SCALE GENOMIC DNA]</scope>
    <source>
        <strain evidence="6 7">MCA 3882</strain>
    </source>
</reference>
<keyword evidence="3" id="KW-0677">Repeat</keyword>
<gene>
    <name evidence="6" type="ORF">FA14DRAFT_160944</name>
</gene>
<evidence type="ECO:0000256" key="4">
    <source>
        <dbReference type="SAM" id="MobiDB-lite"/>
    </source>
</evidence>
<dbReference type="InParanoid" id="A0A316VI93"/>
<protein>
    <submittedName>
        <fullName evidence="6">WD40 repeat-like protein</fullName>
    </submittedName>
</protein>
<dbReference type="Gene3D" id="2.130.10.10">
    <property type="entry name" value="YVTN repeat-like/Quinoprotein amine dehydrogenase"/>
    <property type="match status" value="1"/>
</dbReference>
<dbReference type="SMART" id="SM00320">
    <property type="entry name" value="WD40"/>
    <property type="match status" value="7"/>
</dbReference>
<sequence length="514" mass="57437">MSDKGDAAQHASTSASPQPRQPIKIDLSKEYRISHVLEGHSSDVRALSSFEQVDGFERFQSASRDETVRSWFRPIPKSGFGPPPTWYKWITLHGKRYQNAVASVNLSEDEGMTVMGGLDARILVYKLNFTGESQPKDLDEPIQIIQEHHDNVCHLSISSKDRTPEGAPRLLISASWDATSRVYALLPDAKIGHKWKALHFLKGHERSVLEAQVVSAEPGNERYLTVSADLKIRYWHADKVVKTFTGHADVIRSIALLPLDASKLDSNTTTSFATCSNDGTIKLWSLEDLAREETSSKDTSLATLIPRQKDGTPILDLIFSVRFAGTNENGDRLLISGGEGGRVYIWNVDTQEEVLQILQPVTTCWDVLFLPSSGDIVTADSDNKIRVYTQRNQKTGFMAAEHRQEQKAKGLQVELSREEIEEFNKQCDQLAQSRVRADIIASETDSGHDDNVIDGQRYDAVLKIDVSDDSEPLSLPINKGDDPRTKAKAFIQQYSLSERYEDDIVAFIQQVGPK</sequence>
<dbReference type="GeneID" id="37020679"/>
<keyword evidence="7" id="KW-1185">Reference proteome</keyword>
<evidence type="ECO:0000256" key="2">
    <source>
        <dbReference type="ARBA" id="ARBA00022574"/>
    </source>
</evidence>
<dbReference type="GO" id="GO:0005737">
    <property type="term" value="C:cytoplasm"/>
    <property type="evidence" value="ECO:0007669"/>
    <property type="project" value="TreeGrafter"/>
</dbReference>
<dbReference type="PANTHER" id="PTHR19849">
    <property type="entry name" value="PHOSPHOLIPASE A-2-ACTIVATING PROTEIN"/>
    <property type="match status" value="1"/>
</dbReference>
<keyword evidence="2" id="KW-0853">WD repeat</keyword>
<dbReference type="InterPro" id="IPR036322">
    <property type="entry name" value="WD40_repeat_dom_sf"/>
</dbReference>
<dbReference type="InterPro" id="IPR001680">
    <property type="entry name" value="WD40_rpt"/>
</dbReference>
<evidence type="ECO:0000259" key="5">
    <source>
        <dbReference type="PROSITE" id="PS51394"/>
    </source>
</evidence>
<evidence type="ECO:0000313" key="7">
    <source>
        <dbReference type="Proteomes" id="UP000245771"/>
    </source>
</evidence>
<dbReference type="RefSeq" id="XP_025356345.1">
    <property type="nucleotide sequence ID" value="XM_025498898.1"/>
</dbReference>
<evidence type="ECO:0000256" key="3">
    <source>
        <dbReference type="ARBA" id="ARBA00022737"/>
    </source>
</evidence>
<name>A0A316VI93_9BASI</name>
<feature type="region of interest" description="Disordered" evidence="4">
    <location>
        <begin position="1"/>
        <end position="24"/>
    </location>
</feature>
<dbReference type="Pfam" id="PF09070">
    <property type="entry name" value="PFU"/>
    <property type="match status" value="1"/>
</dbReference>
<dbReference type="Gene3D" id="3.10.20.870">
    <property type="entry name" value="PFU (PLAA family ubiquitin binding), C-terminal domain"/>
    <property type="match status" value="1"/>
</dbReference>
<dbReference type="AlphaFoldDB" id="A0A316VI93"/>
<dbReference type="OrthoDB" id="10265988at2759"/>
<dbReference type="PANTHER" id="PTHR19849:SF0">
    <property type="entry name" value="PHOSPHOLIPASE A-2-ACTIVATING PROTEIN"/>
    <property type="match status" value="1"/>
</dbReference>
<evidence type="ECO:0000256" key="1">
    <source>
        <dbReference type="ARBA" id="ARBA00022490"/>
    </source>
</evidence>
<organism evidence="6 7">
    <name type="scientific">Meira miltonrushii</name>
    <dbReference type="NCBI Taxonomy" id="1280837"/>
    <lineage>
        <taxon>Eukaryota</taxon>
        <taxon>Fungi</taxon>
        <taxon>Dikarya</taxon>
        <taxon>Basidiomycota</taxon>
        <taxon>Ustilaginomycotina</taxon>
        <taxon>Exobasidiomycetes</taxon>
        <taxon>Exobasidiales</taxon>
        <taxon>Brachybasidiaceae</taxon>
        <taxon>Meira</taxon>
    </lineage>
</organism>
<dbReference type="Proteomes" id="UP000245771">
    <property type="component" value="Unassembled WGS sequence"/>
</dbReference>
<keyword evidence="1" id="KW-0963">Cytoplasm</keyword>
<dbReference type="EMBL" id="KZ819603">
    <property type="protein sequence ID" value="PWN36043.1"/>
    <property type="molecule type" value="Genomic_DNA"/>
</dbReference>
<evidence type="ECO:0000313" key="6">
    <source>
        <dbReference type="EMBL" id="PWN36043.1"/>
    </source>
</evidence>
<dbReference type="PROSITE" id="PS51394">
    <property type="entry name" value="PFU"/>
    <property type="match status" value="1"/>
</dbReference>